<sequence length="111" mass="11730">MAIIRLAIATFERVHYLFGGARSSLILAIALAEYEVPYFAFSPGGEDLGKEDLEVGTSIMVIKEVETDVLEHAGTREAGEPEQVLESAKVAEMDGLGQAPKPAGSLVGVSP</sequence>
<dbReference type="AlphaFoldDB" id="A0AAD3S6B4"/>
<accession>A0AAD3S6B4</accession>
<reference evidence="1" key="1">
    <citation type="submission" date="2023-05" db="EMBL/GenBank/DDBJ databases">
        <title>Nepenthes gracilis genome sequencing.</title>
        <authorList>
            <person name="Fukushima K."/>
        </authorList>
    </citation>
    <scope>NUCLEOTIDE SEQUENCE</scope>
    <source>
        <strain evidence="1">SING2019-196</strain>
    </source>
</reference>
<protein>
    <submittedName>
        <fullName evidence="1">Uncharacterized protein</fullName>
    </submittedName>
</protein>
<dbReference type="EMBL" id="BSYO01000005">
    <property type="protein sequence ID" value="GMH05258.1"/>
    <property type="molecule type" value="Genomic_DNA"/>
</dbReference>
<organism evidence="1 2">
    <name type="scientific">Nepenthes gracilis</name>
    <name type="common">Slender pitcher plant</name>
    <dbReference type="NCBI Taxonomy" id="150966"/>
    <lineage>
        <taxon>Eukaryota</taxon>
        <taxon>Viridiplantae</taxon>
        <taxon>Streptophyta</taxon>
        <taxon>Embryophyta</taxon>
        <taxon>Tracheophyta</taxon>
        <taxon>Spermatophyta</taxon>
        <taxon>Magnoliopsida</taxon>
        <taxon>eudicotyledons</taxon>
        <taxon>Gunneridae</taxon>
        <taxon>Pentapetalae</taxon>
        <taxon>Caryophyllales</taxon>
        <taxon>Nepenthaceae</taxon>
        <taxon>Nepenthes</taxon>
    </lineage>
</organism>
<gene>
    <name evidence="1" type="ORF">Nepgr_007098</name>
</gene>
<comment type="caution">
    <text evidence="1">The sequence shown here is derived from an EMBL/GenBank/DDBJ whole genome shotgun (WGS) entry which is preliminary data.</text>
</comment>
<name>A0AAD3S6B4_NEPGR</name>
<evidence type="ECO:0000313" key="1">
    <source>
        <dbReference type="EMBL" id="GMH05258.1"/>
    </source>
</evidence>
<keyword evidence="2" id="KW-1185">Reference proteome</keyword>
<evidence type="ECO:0000313" key="2">
    <source>
        <dbReference type="Proteomes" id="UP001279734"/>
    </source>
</evidence>
<dbReference type="Proteomes" id="UP001279734">
    <property type="component" value="Unassembled WGS sequence"/>
</dbReference>
<proteinExistence type="predicted"/>